<dbReference type="InterPro" id="IPR008969">
    <property type="entry name" value="CarboxyPept-like_regulatory"/>
</dbReference>
<dbReference type="Pfam" id="PF13715">
    <property type="entry name" value="CarbopepD_reg_2"/>
    <property type="match status" value="1"/>
</dbReference>
<dbReference type="EMBL" id="VLKQ01000003">
    <property type="protein sequence ID" value="TWI13878.1"/>
    <property type="molecule type" value="Genomic_DNA"/>
</dbReference>
<evidence type="ECO:0000313" key="3">
    <source>
        <dbReference type="Proteomes" id="UP000319848"/>
    </source>
</evidence>
<dbReference type="GO" id="GO:0004180">
    <property type="term" value="F:carboxypeptidase activity"/>
    <property type="evidence" value="ECO:0007669"/>
    <property type="project" value="UniProtKB-KW"/>
</dbReference>
<gene>
    <name evidence="2" type="ORF">IP98_01031</name>
</gene>
<accession>V6RW17</accession>
<protein>
    <submittedName>
        <fullName evidence="2">Carboxypeptidase-like protein</fullName>
    </submittedName>
</protein>
<name>V6RW17_9FLAO</name>
<keyword evidence="3" id="KW-1185">Reference proteome</keyword>
<dbReference type="RefSeq" id="WP_023571194.1">
    <property type="nucleotide sequence ID" value="NZ_AVBI01000019.1"/>
</dbReference>
<evidence type="ECO:0000256" key="1">
    <source>
        <dbReference type="SAM" id="SignalP"/>
    </source>
</evidence>
<keyword evidence="2" id="KW-0378">Hydrolase</keyword>
<dbReference type="STRING" id="1341154.FCR2A7T_20800"/>
<feature type="signal peptide" evidence="1">
    <location>
        <begin position="1"/>
        <end position="19"/>
    </location>
</feature>
<dbReference type="OrthoDB" id="766873at2"/>
<evidence type="ECO:0000313" key="2">
    <source>
        <dbReference type="EMBL" id="TWI13878.1"/>
    </source>
</evidence>
<proteinExistence type="predicted"/>
<dbReference type="SUPFAM" id="SSF49464">
    <property type="entry name" value="Carboxypeptidase regulatory domain-like"/>
    <property type="match status" value="1"/>
</dbReference>
<sequence>MKKYILFLFVFICAGTIAAQEKTIRVTLQNAVTKEPIQSASVVVSNSSLGTISNEEGDFQLSVSKPSEIIISHLGYKAKMLFSADCSDKGSIVLLEPNEQMLEEVIVTKSPIHEVLAKVIATSKEKLNKPIVLNSYYREFVRVNDKYTRFTDGLLDYHISGTTKKTKSDLIVHQSRAEKLITDDDETKDIASGLDVRLGIRRQYDFYTIEKVLFDSKNYEDYEFELKSKTEKSGNEVYLISFQPKAALEKFLYKGVIAYDPSTNLISDFEIYSDLDNLKYSKVINILIVKAMLLDMRVKTSFKISNGNYVMAFSSKKGKIKVWNKRKFDEVLEYKSDLVVTDYKKEDFSYDPKSVYDDKSLYKRGNNYTTKFWLNTGAMVLTAEETKIISELEKESKVN</sequence>
<reference evidence="2 3" key="1">
    <citation type="journal article" date="2015" name="Stand. Genomic Sci.">
        <title>Genomic Encyclopedia of Bacterial and Archaeal Type Strains, Phase III: the genomes of soil and plant-associated and newly described type strains.</title>
        <authorList>
            <person name="Whitman W.B."/>
            <person name="Woyke T."/>
            <person name="Klenk H.P."/>
            <person name="Zhou Y."/>
            <person name="Lilburn T.G."/>
            <person name="Beck B.J."/>
            <person name="De Vos P."/>
            <person name="Vandamme P."/>
            <person name="Eisen J.A."/>
            <person name="Garrity G."/>
            <person name="Hugenholtz P."/>
            <person name="Kyrpides N.C."/>
        </authorList>
    </citation>
    <scope>NUCLEOTIDE SEQUENCE [LARGE SCALE GENOMIC DNA]</scope>
    <source>
        <strain evidence="2 3">CGMCC 1.7270</strain>
    </source>
</reference>
<dbReference type="Proteomes" id="UP000319848">
    <property type="component" value="Unassembled WGS sequence"/>
</dbReference>
<dbReference type="AlphaFoldDB" id="V6RW17"/>
<keyword evidence="2" id="KW-0121">Carboxypeptidase</keyword>
<organism evidence="2 3">
    <name type="scientific">Flavobacterium cauense R2A-7</name>
    <dbReference type="NCBI Taxonomy" id="1341154"/>
    <lineage>
        <taxon>Bacteria</taxon>
        <taxon>Pseudomonadati</taxon>
        <taxon>Bacteroidota</taxon>
        <taxon>Flavobacteriia</taxon>
        <taxon>Flavobacteriales</taxon>
        <taxon>Flavobacteriaceae</taxon>
        <taxon>Flavobacterium</taxon>
    </lineage>
</organism>
<keyword evidence="1" id="KW-0732">Signal</keyword>
<feature type="chain" id="PRO_5030178572" evidence="1">
    <location>
        <begin position="20"/>
        <end position="399"/>
    </location>
</feature>
<keyword evidence="2" id="KW-0645">Protease</keyword>
<comment type="caution">
    <text evidence="2">The sequence shown here is derived from an EMBL/GenBank/DDBJ whole genome shotgun (WGS) entry which is preliminary data.</text>
</comment>